<keyword evidence="3" id="KW-1015">Disulfide bond</keyword>
<organism evidence="6">
    <name type="scientific">freshwater metagenome</name>
    <dbReference type="NCBI Taxonomy" id="449393"/>
    <lineage>
        <taxon>unclassified sequences</taxon>
        <taxon>metagenomes</taxon>
        <taxon>ecological metagenomes</taxon>
    </lineage>
</organism>
<dbReference type="PROSITE" id="PS00194">
    <property type="entry name" value="THIOREDOXIN_1"/>
    <property type="match status" value="1"/>
</dbReference>
<protein>
    <recommendedName>
        <fullName evidence="5">Thioredoxin domain-containing protein</fullName>
    </recommendedName>
</protein>
<dbReference type="AlphaFoldDB" id="A0A094S6M3"/>
<feature type="domain" description="Thioredoxin" evidence="5">
    <location>
        <begin position="49"/>
        <end position="191"/>
    </location>
</feature>
<dbReference type="GO" id="GO:0016209">
    <property type="term" value="F:antioxidant activity"/>
    <property type="evidence" value="ECO:0007669"/>
    <property type="project" value="InterPro"/>
</dbReference>
<dbReference type="SUPFAM" id="SSF52833">
    <property type="entry name" value="Thioredoxin-like"/>
    <property type="match status" value="1"/>
</dbReference>
<keyword evidence="4" id="KW-0676">Redox-active center</keyword>
<dbReference type="GO" id="GO:0030313">
    <property type="term" value="C:cell envelope"/>
    <property type="evidence" value="ECO:0007669"/>
    <property type="project" value="UniProtKB-SubCell"/>
</dbReference>
<evidence type="ECO:0000313" key="6">
    <source>
        <dbReference type="EMBL" id="KGA13508.1"/>
    </source>
</evidence>
<dbReference type="GO" id="GO:0016491">
    <property type="term" value="F:oxidoreductase activity"/>
    <property type="evidence" value="ECO:0007669"/>
    <property type="project" value="InterPro"/>
</dbReference>
<proteinExistence type="predicted"/>
<dbReference type="Pfam" id="PF00578">
    <property type="entry name" value="AhpC-TSA"/>
    <property type="match status" value="1"/>
</dbReference>
<evidence type="ECO:0000256" key="2">
    <source>
        <dbReference type="ARBA" id="ARBA00022748"/>
    </source>
</evidence>
<dbReference type="PROSITE" id="PS51352">
    <property type="entry name" value="THIOREDOXIN_2"/>
    <property type="match status" value="1"/>
</dbReference>
<sequence>MPAKYLARNLSLAFIVLLITGCASPNAAIQNSGDAGFVSGNGSAVFLAADQRQSAPKLDAKDFDGNQINLEKFKGKVVVINVWGSWCAPCRKEAKELEALFQKNKVDDVLLVGINIRDSKVAAKKFISNFGITYPNIYDRDGILLLGFKGSLPANAIPSTVLIDKRGLVAARQLGPIDRALLQGFISSLVEE</sequence>
<dbReference type="Gene3D" id="3.40.30.10">
    <property type="entry name" value="Glutaredoxin"/>
    <property type="match status" value="1"/>
</dbReference>
<dbReference type="EMBL" id="JNSL01000184">
    <property type="protein sequence ID" value="KGA13508.1"/>
    <property type="molecule type" value="Genomic_DNA"/>
</dbReference>
<dbReference type="PROSITE" id="PS51257">
    <property type="entry name" value="PROKAR_LIPOPROTEIN"/>
    <property type="match status" value="1"/>
</dbReference>
<dbReference type="GO" id="GO:0017004">
    <property type="term" value="P:cytochrome complex assembly"/>
    <property type="evidence" value="ECO:0007669"/>
    <property type="project" value="UniProtKB-KW"/>
</dbReference>
<dbReference type="InterPro" id="IPR013766">
    <property type="entry name" value="Thioredoxin_domain"/>
</dbReference>
<evidence type="ECO:0000256" key="1">
    <source>
        <dbReference type="ARBA" id="ARBA00004196"/>
    </source>
</evidence>
<keyword evidence="2" id="KW-0201">Cytochrome c-type biogenesis</keyword>
<dbReference type="PANTHER" id="PTHR42852">
    <property type="entry name" value="THIOL:DISULFIDE INTERCHANGE PROTEIN DSBE"/>
    <property type="match status" value="1"/>
</dbReference>
<dbReference type="CDD" id="cd02966">
    <property type="entry name" value="TlpA_like_family"/>
    <property type="match status" value="1"/>
</dbReference>
<name>A0A094S6M3_9ZZZZ</name>
<gene>
    <name evidence="6" type="ORF">GM51_19600</name>
</gene>
<dbReference type="InterPro" id="IPR000866">
    <property type="entry name" value="AhpC/TSA"/>
</dbReference>
<dbReference type="InterPro" id="IPR050553">
    <property type="entry name" value="Thioredoxin_ResA/DsbE_sf"/>
</dbReference>
<dbReference type="InterPro" id="IPR017937">
    <property type="entry name" value="Thioredoxin_CS"/>
</dbReference>
<evidence type="ECO:0000256" key="3">
    <source>
        <dbReference type="ARBA" id="ARBA00023157"/>
    </source>
</evidence>
<dbReference type="InterPro" id="IPR036249">
    <property type="entry name" value="Thioredoxin-like_sf"/>
</dbReference>
<comment type="caution">
    <text evidence="6">The sequence shown here is derived from an EMBL/GenBank/DDBJ whole genome shotgun (WGS) entry which is preliminary data.</text>
</comment>
<accession>A0A094S6M3</accession>
<evidence type="ECO:0000259" key="5">
    <source>
        <dbReference type="PROSITE" id="PS51352"/>
    </source>
</evidence>
<comment type="subcellular location">
    <subcellularLocation>
        <location evidence="1">Cell envelope</location>
    </subcellularLocation>
</comment>
<reference evidence="6" key="1">
    <citation type="submission" date="2014-06" db="EMBL/GenBank/DDBJ databases">
        <title>Key roles for freshwater Actinobacteria revealed by deep metagenomic sequencing.</title>
        <authorList>
            <person name="Ghai R."/>
            <person name="Mizuno C.M."/>
            <person name="Picazo A."/>
            <person name="Camacho A."/>
            <person name="Rodriguez-Valera F."/>
        </authorList>
    </citation>
    <scope>NUCLEOTIDE SEQUENCE</scope>
</reference>
<evidence type="ECO:0000256" key="4">
    <source>
        <dbReference type="ARBA" id="ARBA00023284"/>
    </source>
</evidence>
<dbReference type="PANTHER" id="PTHR42852:SF6">
    <property type="entry name" value="THIOL:DISULFIDE INTERCHANGE PROTEIN DSBE"/>
    <property type="match status" value="1"/>
</dbReference>